<accession>A0A426YYR3</accession>
<gene>
    <name evidence="1" type="ORF">B296_00006815</name>
</gene>
<dbReference type="EMBL" id="AMZH03009438">
    <property type="protein sequence ID" value="RRT56853.1"/>
    <property type="molecule type" value="Genomic_DNA"/>
</dbReference>
<dbReference type="Proteomes" id="UP000287651">
    <property type="component" value="Unassembled WGS sequence"/>
</dbReference>
<name>A0A426YYR3_ENSVE</name>
<evidence type="ECO:0000313" key="2">
    <source>
        <dbReference type="Proteomes" id="UP000287651"/>
    </source>
</evidence>
<dbReference type="AlphaFoldDB" id="A0A426YYR3"/>
<reference evidence="1 2" key="1">
    <citation type="journal article" date="2014" name="Agronomy (Basel)">
        <title>A Draft Genome Sequence for Ensete ventricosum, the Drought-Tolerant Tree Against Hunger.</title>
        <authorList>
            <person name="Harrison J."/>
            <person name="Moore K.A."/>
            <person name="Paszkiewicz K."/>
            <person name="Jones T."/>
            <person name="Grant M."/>
            <person name="Ambacheew D."/>
            <person name="Muzemil S."/>
            <person name="Studholme D.J."/>
        </authorList>
    </citation>
    <scope>NUCLEOTIDE SEQUENCE [LARGE SCALE GENOMIC DNA]</scope>
</reference>
<comment type="caution">
    <text evidence="1">The sequence shown here is derived from an EMBL/GenBank/DDBJ whole genome shotgun (WGS) entry which is preliminary data.</text>
</comment>
<organism evidence="1 2">
    <name type="scientific">Ensete ventricosum</name>
    <name type="common">Abyssinian banana</name>
    <name type="synonym">Musa ensete</name>
    <dbReference type="NCBI Taxonomy" id="4639"/>
    <lineage>
        <taxon>Eukaryota</taxon>
        <taxon>Viridiplantae</taxon>
        <taxon>Streptophyta</taxon>
        <taxon>Embryophyta</taxon>
        <taxon>Tracheophyta</taxon>
        <taxon>Spermatophyta</taxon>
        <taxon>Magnoliopsida</taxon>
        <taxon>Liliopsida</taxon>
        <taxon>Zingiberales</taxon>
        <taxon>Musaceae</taxon>
        <taxon>Ensete</taxon>
    </lineage>
</organism>
<proteinExistence type="predicted"/>
<sequence length="95" mass="10226">MVHPSLTSGTPIAHQWYTHNSPIVHPSLTSDSITGNLGSTPIAHCSPVLPPDNLSVSLDLLPLNSLVSFWQAPDTLNELPTHSKRVPNCIVRTLA</sequence>
<evidence type="ECO:0000313" key="1">
    <source>
        <dbReference type="EMBL" id="RRT56853.1"/>
    </source>
</evidence>
<protein>
    <submittedName>
        <fullName evidence="1">Uncharacterized protein</fullName>
    </submittedName>
</protein>